<sequence length="139" mass="16083">MKDEGCLPPFCRFNSAALGQTHQTTLVLQTYIRSWQQSVHRPASKSKSQLTYTNGQTIIIQTDHRLTLVDKMILSSQLSDLDLLQLQWTLDLPTLEKLITRLTEKNSYSIRSSTRRISYLDRISEKDHPTSQVIPYLNY</sequence>
<protein>
    <submittedName>
        <fullName evidence="1">Uncharacterized protein</fullName>
    </submittedName>
</protein>
<organism evidence="1 2">
    <name type="scientific">Puccinia striiformis f. sp. tritici PST-78</name>
    <dbReference type="NCBI Taxonomy" id="1165861"/>
    <lineage>
        <taxon>Eukaryota</taxon>
        <taxon>Fungi</taxon>
        <taxon>Dikarya</taxon>
        <taxon>Basidiomycota</taxon>
        <taxon>Pucciniomycotina</taxon>
        <taxon>Pucciniomycetes</taxon>
        <taxon>Pucciniales</taxon>
        <taxon>Pucciniaceae</taxon>
        <taxon>Puccinia</taxon>
    </lineage>
</organism>
<dbReference type="EMBL" id="AJIL01000069">
    <property type="protein sequence ID" value="KNE97346.1"/>
    <property type="molecule type" value="Genomic_DNA"/>
</dbReference>
<dbReference type="AlphaFoldDB" id="A0A0L0VDS3"/>
<reference evidence="2" key="1">
    <citation type="submission" date="2014-03" db="EMBL/GenBank/DDBJ databases">
        <title>The Genome Sequence of Puccinia striiformis f. sp. tritici PST-78.</title>
        <authorList>
            <consortium name="The Broad Institute Genome Sequencing Platform"/>
            <person name="Cuomo C."/>
            <person name="Hulbert S."/>
            <person name="Chen X."/>
            <person name="Walker B."/>
            <person name="Young S.K."/>
            <person name="Zeng Q."/>
            <person name="Gargeya S."/>
            <person name="Fitzgerald M."/>
            <person name="Haas B."/>
            <person name="Abouelleil A."/>
            <person name="Alvarado L."/>
            <person name="Arachchi H.M."/>
            <person name="Berlin A.M."/>
            <person name="Chapman S.B."/>
            <person name="Goldberg J."/>
            <person name="Griggs A."/>
            <person name="Gujja S."/>
            <person name="Hansen M."/>
            <person name="Howarth C."/>
            <person name="Imamovic A."/>
            <person name="Larimer J."/>
            <person name="McCowan C."/>
            <person name="Montmayeur A."/>
            <person name="Murphy C."/>
            <person name="Neiman D."/>
            <person name="Pearson M."/>
            <person name="Priest M."/>
            <person name="Roberts A."/>
            <person name="Saif S."/>
            <person name="Shea T."/>
            <person name="Sisk P."/>
            <person name="Sykes S."/>
            <person name="Wortman J."/>
            <person name="Nusbaum C."/>
            <person name="Birren B."/>
        </authorList>
    </citation>
    <scope>NUCLEOTIDE SEQUENCE [LARGE SCALE GENOMIC DNA]</scope>
    <source>
        <strain evidence="2">race PST-78</strain>
    </source>
</reference>
<evidence type="ECO:0000313" key="2">
    <source>
        <dbReference type="Proteomes" id="UP000054564"/>
    </source>
</evidence>
<name>A0A0L0VDS3_9BASI</name>
<dbReference type="Proteomes" id="UP000054564">
    <property type="component" value="Unassembled WGS sequence"/>
</dbReference>
<proteinExistence type="predicted"/>
<comment type="caution">
    <text evidence="1">The sequence shown here is derived from an EMBL/GenBank/DDBJ whole genome shotgun (WGS) entry which is preliminary data.</text>
</comment>
<keyword evidence="2" id="KW-1185">Reference proteome</keyword>
<evidence type="ECO:0000313" key="1">
    <source>
        <dbReference type="EMBL" id="KNE97346.1"/>
    </source>
</evidence>
<accession>A0A0L0VDS3</accession>
<gene>
    <name evidence="1" type="ORF">PSTG_09324</name>
</gene>